<reference evidence="1 2" key="1">
    <citation type="submission" date="2015-12" db="EMBL/GenBank/DDBJ databases">
        <title>Genome sequence of Thalassospira xiamenensis MCCC 1A03005.</title>
        <authorList>
            <person name="Lu L."/>
            <person name="Lai Q."/>
            <person name="Shao Z."/>
            <person name="Qian P."/>
        </authorList>
    </citation>
    <scope>NUCLEOTIDE SEQUENCE [LARGE SCALE GENOMIC DNA]</scope>
    <source>
        <strain evidence="1 2">MCCC 1A03005</strain>
    </source>
</reference>
<dbReference type="Proteomes" id="UP000076167">
    <property type="component" value="Unassembled WGS sequence"/>
</dbReference>
<accession>A0ABR5Y0U4</accession>
<evidence type="ECO:0000313" key="1">
    <source>
        <dbReference type="EMBL" id="KZD03412.1"/>
    </source>
</evidence>
<keyword evidence="2" id="KW-1185">Reference proteome</keyword>
<comment type="caution">
    <text evidence="1">The sequence shown here is derived from an EMBL/GenBank/DDBJ whole genome shotgun (WGS) entry which is preliminary data.</text>
</comment>
<organism evidence="1 2">
    <name type="scientific">Thalassospira xiamenensis</name>
    <dbReference type="NCBI Taxonomy" id="220697"/>
    <lineage>
        <taxon>Bacteria</taxon>
        <taxon>Pseudomonadati</taxon>
        <taxon>Pseudomonadota</taxon>
        <taxon>Alphaproteobacteria</taxon>
        <taxon>Rhodospirillales</taxon>
        <taxon>Thalassospiraceae</taxon>
        <taxon>Thalassospira</taxon>
    </lineage>
</organism>
<evidence type="ECO:0000313" key="2">
    <source>
        <dbReference type="Proteomes" id="UP000076167"/>
    </source>
</evidence>
<protein>
    <submittedName>
        <fullName evidence="1">Uncharacterized protein</fullName>
    </submittedName>
</protein>
<sequence length="208" mass="23307">MAIHGPIDKRPELREGLIAAAVGSWRVDLKRTEEVAHNTVPLEDVVLFQRDADNDHPAVGLTLWGTEDGYYVPNIVPLEKGSLSFAQYNALLKDFIAQIAEPVATQFGFTISTTQDQQTLEDWLSLEAAIKLKHFSGAANKSTRASHPSDQRRWFDFLVAVHRADDKPDADKLARWLHEVDGWDQDSAHTLAADFETAVALLAYYEEH</sequence>
<name>A0ABR5Y0U4_9PROT</name>
<proteinExistence type="predicted"/>
<gene>
    <name evidence="1" type="ORF">AUP40_17540</name>
</gene>
<dbReference type="EMBL" id="LPXL01000026">
    <property type="protein sequence ID" value="KZD03412.1"/>
    <property type="molecule type" value="Genomic_DNA"/>
</dbReference>